<dbReference type="PIRSF" id="PIRSF000303">
    <property type="entry name" value="Glutathion_perox"/>
    <property type="match status" value="1"/>
</dbReference>
<evidence type="ECO:0000256" key="3">
    <source>
        <dbReference type="ARBA" id="ARBA00023002"/>
    </source>
</evidence>
<dbReference type="Pfam" id="PF00255">
    <property type="entry name" value="GSHPx"/>
    <property type="match status" value="1"/>
</dbReference>
<organism evidence="8 9">
    <name type="scientific">Prymnesium parvum</name>
    <name type="common">Toxic golden alga</name>
    <dbReference type="NCBI Taxonomy" id="97485"/>
    <lineage>
        <taxon>Eukaryota</taxon>
        <taxon>Haptista</taxon>
        <taxon>Haptophyta</taxon>
        <taxon>Prymnesiophyceae</taxon>
        <taxon>Prymnesiales</taxon>
        <taxon>Prymnesiaceae</taxon>
        <taxon>Prymnesium</taxon>
    </lineage>
</organism>
<dbReference type="SMART" id="SM00254">
    <property type="entry name" value="ShKT"/>
    <property type="match status" value="1"/>
</dbReference>
<dbReference type="GO" id="GO:0004601">
    <property type="term" value="F:peroxidase activity"/>
    <property type="evidence" value="ECO:0007669"/>
    <property type="project" value="UniProtKB-KW"/>
</dbReference>
<evidence type="ECO:0000256" key="6">
    <source>
        <dbReference type="SAM" id="SignalP"/>
    </source>
</evidence>
<comment type="similarity">
    <text evidence="1 5">Belongs to the glutathione peroxidase family.</text>
</comment>
<dbReference type="PROSITE" id="PS51670">
    <property type="entry name" value="SHKT"/>
    <property type="match status" value="1"/>
</dbReference>
<gene>
    <name evidence="8" type="ORF">AB1Y20_019342</name>
</gene>
<feature type="signal peptide" evidence="6">
    <location>
        <begin position="1"/>
        <end position="17"/>
    </location>
</feature>
<name>A0AB34JUC6_PRYPA</name>
<evidence type="ECO:0000259" key="7">
    <source>
        <dbReference type="PROSITE" id="PS51670"/>
    </source>
</evidence>
<evidence type="ECO:0000313" key="9">
    <source>
        <dbReference type="Proteomes" id="UP001515480"/>
    </source>
</evidence>
<keyword evidence="6" id="KW-0732">Signal</keyword>
<dbReference type="InterPro" id="IPR036249">
    <property type="entry name" value="Thioredoxin-like_sf"/>
</dbReference>
<dbReference type="InterPro" id="IPR029759">
    <property type="entry name" value="GPX_AS"/>
</dbReference>
<protein>
    <recommendedName>
        <fullName evidence="5">Glutathione peroxidase</fullName>
    </recommendedName>
</protein>
<dbReference type="PANTHER" id="PTHR11592:SF78">
    <property type="entry name" value="GLUTATHIONE PEROXIDASE"/>
    <property type="match status" value="1"/>
</dbReference>
<dbReference type="Proteomes" id="UP001515480">
    <property type="component" value="Unassembled WGS sequence"/>
</dbReference>
<dbReference type="InterPro" id="IPR000889">
    <property type="entry name" value="Glutathione_peroxidase"/>
</dbReference>
<feature type="chain" id="PRO_5044284300" description="Glutathione peroxidase" evidence="6">
    <location>
        <begin position="18"/>
        <end position="223"/>
    </location>
</feature>
<feature type="active site" evidence="4">
    <location>
        <position position="53"/>
    </location>
</feature>
<dbReference type="CDD" id="cd00340">
    <property type="entry name" value="GSH_Peroxidase"/>
    <property type="match status" value="1"/>
</dbReference>
<dbReference type="GO" id="GO:0006979">
    <property type="term" value="P:response to oxidative stress"/>
    <property type="evidence" value="ECO:0007669"/>
    <property type="project" value="InterPro"/>
</dbReference>
<reference evidence="8 9" key="1">
    <citation type="journal article" date="2024" name="Science">
        <title>Giant polyketide synthase enzymes in the biosynthesis of giant marine polyether toxins.</title>
        <authorList>
            <person name="Fallon T.R."/>
            <person name="Shende V.V."/>
            <person name="Wierzbicki I.H."/>
            <person name="Pendleton A.L."/>
            <person name="Watervoot N.F."/>
            <person name="Auber R.P."/>
            <person name="Gonzalez D.J."/>
            <person name="Wisecaver J.H."/>
            <person name="Moore B.S."/>
        </authorList>
    </citation>
    <scope>NUCLEOTIDE SEQUENCE [LARGE SCALE GENOMIC DNA]</scope>
    <source>
        <strain evidence="8 9">12B1</strain>
    </source>
</reference>
<keyword evidence="9" id="KW-1185">Reference proteome</keyword>
<dbReference type="AlphaFoldDB" id="A0AB34JUC6"/>
<dbReference type="SUPFAM" id="SSF52833">
    <property type="entry name" value="Thioredoxin-like"/>
    <property type="match status" value="1"/>
</dbReference>
<dbReference type="PANTHER" id="PTHR11592">
    <property type="entry name" value="GLUTATHIONE PEROXIDASE"/>
    <property type="match status" value="1"/>
</dbReference>
<dbReference type="Gene3D" id="3.40.30.10">
    <property type="entry name" value="Glutaredoxin"/>
    <property type="match status" value="1"/>
</dbReference>
<dbReference type="EMBL" id="JBGBPQ010000005">
    <property type="protein sequence ID" value="KAL1524447.1"/>
    <property type="molecule type" value="Genomic_DNA"/>
</dbReference>
<evidence type="ECO:0000256" key="1">
    <source>
        <dbReference type="ARBA" id="ARBA00006926"/>
    </source>
</evidence>
<dbReference type="Pfam" id="PF01549">
    <property type="entry name" value="ShK"/>
    <property type="match status" value="1"/>
</dbReference>
<comment type="caution">
    <text evidence="8">The sequence shown here is derived from an EMBL/GenBank/DDBJ whole genome shotgun (WGS) entry which is preliminary data.</text>
</comment>
<dbReference type="PRINTS" id="PR01011">
    <property type="entry name" value="GLUTPROXDASE"/>
</dbReference>
<evidence type="ECO:0000256" key="4">
    <source>
        <dbReference type="PIRSR" id="PIRSR000303-1"/>
    </source>
</evidence>
<accession>A0AB34JUC6</accession>
<dbReference type="PROSITE" id="PS00460">
    <property type="entry name" value="GLUTATHIONE_PEROXID_1"/>
    <property type="match status" value="1"/>
</dbReference>
<dbReference type="InterPro" id="IPR029760">
    <property type="entry name" value="GPX_CS"/>
</dbReference>
<feature type="domain" description="ShKT" evidence="7">
    <location>
        <begin position="135"/>
        <end position="169"/>
    </location>
</feature>
<dbReference type="PROSITE" id="PS00763">
    <property type="entry name" value="GLUTATHIONE_PEROXID_2"/>
    <property type="match status" value="1"/>
</dbReference>
<keyword evidence="3 5" id="KW-0560">Oxidoreductase</keyword>
<keyword evidence="2 5" id="KW-0575">Peroxidase</keyword>
<proteinExistence type="inferred from homology"/>
<evidence type="ECO:0000256" key="2">
    <source>
        <dbReference type="ARBA" id="ARBA00022559"/>
    </source>
</evidence>
<dbReference type="PROSITE" id="PS51355">
    <property type="entry name" value="GLUTATHIONE_PEROXID_3"/>
    <property type="match status" value="1"/>
</dbReference>
<sequence>MAGRRLLYALLAAGAFASSIYDIEVDDLQSGLPVGMSYYKGKALLIVNVASQCGYTEFTYQKLNQLHQRYASRGLAILGFPCNQFGEQEPGTPEDIFDFAHNKKRAAFDLFRKVEVSGPNAHPLFKWLLGVGGDCVDQDASCPQWAEAGECERNKEFMAQNCKLSCAECSSPQGAQAPIRWNFESFLVTRAGNLHLRWPTGTDLTAPEQTKEIEHLLEAKEDL</sequence>
<evidence type="ECO:0000313" key="8">
    <source>
        <dbReference type="EMBL" id="KAL1524447.1"/>
    </source>
</evidence>
<dbReference type="InterPro" id="IPR003582">
    <property type="entry name" value="ShKT_dom"/>
</dbReference>
<evidence type="ECO:0000256" key="5">
    <source>
        <dbReference type="RuleBase" id="RU000499"/>
    </source>
</evidence>